<proteinExistence type="predicted"/>
<evidence type="ECO:0000313" key="1">
    <source>
        <dbReference type="EMBL" id="CQD01998.1"/>
    </source>
</evidence>
<dbReference type="EMBL" id="CTEC01000001">
    <property type="protein sequence ID" value="CQD01998.1"/>
    <property type="molecule type" value="Genomic_DNA"/>
</dbReference>
<gene>
    <name evidence="1" type="ORF">BN000_00051</name>
</gene>
<dbReference type="AlphaFoldDB" id="A0A0U1CWQ2"/>
<keyword evidence="2" id="KW-1185">Reference proteome</keyword>
<reference evidence="2" key="1">
    <citation type="submission" date="2015-03" db="EMBL/GenBank/DDBJ databases">
        <authorList>
            <person name="Urmite Genomes"/>
        </authorList>
    </citation>
    <scope>NUCLEOTIDE SEQUENCE [LARGE SCALE GENOMIC DNA]</scope>
    <source>
        <strain evidence="2">CSUR P1344</strain>
    </source>
</reference>
<name>A0A0U1CWQ2_9MYCO</name>
<organism evidence="1 2">
    <name type="scientific">Mycobacterium europaeum</name>
    <dbReference type="NCBI Taxonomy" id="761804"/>
    <lineage>
        <taxon>Bacteria</taxon>
        <taxon>Bacillati</taxon>
        <taxon>Actinomycetota</taxon>
        <taxon>Actinomycetes</taxon>
        <taxon>Mycobacteriales</taxon>
        <taxon>Mycobacteriaceae</taxon>
        <taxon>Mycobacterium</taxon>
        <taxon>Mycobacterium simiae complex</taxon>
    </lineage>
</organism>
<dbReference type="RefSeq" id="WP_023900838.1">
    <property type="nucleotide sequence ID" value="NZ_CTEC01000001.1"/>
</dbReference>
<dbReference type="Proteomes" id="UP000199601">
    <property type="component" value="Unassembled WGS sequence"/>
</dbReference>
<evidence type="ECO:0000313" key="2">
    <source>
        <dbReference type="Proteomes" id="UP000199601"/>
    </source>
</evidence>
<protein>
    <submittedName>
        <fullName evidence="1">Uncharacterized protein</fullName>
    </submittedName>
</protein>
<accession>A0A0U1CWQ2</accession>
<sequence>MGFYDTACLVSGVNLRGIEATAVLLQRTGAGQYHPIALGIQGTYDGFGCIDGVTGDANAAALTRFFSHAHRQGRFIAHDHTHHGDPDWFDPDIAIESLLYLIERTTTRANLFGGPYPPCTLLDGHPVVLTLIAQPVWDALGEHHIRGPRSDLAATAFGAGVETAAAIYGRDFDHLTQPLQQLAAVSHFIATQPRLRWAPPGEPAQRYHRGVGGKFSAEQSRHFVDVARRDYRHDARLQSALDDYVKKVD</sequence>